<dbReference type="Proteomes" id="UP000239001">
    <property type="component" value="Unassembled WGS sequence"/>
</dbReference>
<dbReference type="EMBL" id="PXOH01000055">
    <property type="protein sequence ID" value="PSF30492.1"/>
    <property type="molecule type" value="Genomic_DNA"/>
</dbReference>
<dbReference type="AlphaFoldDB" id="A0A2T1LR07"/>
<proteinExistence type="predicted"/>
<sequence length="82" mass="9234">MPQLIASKKAEKFKALADALEPKIQYYLKPACCRKADPCGIASQRLTRRRANIAASMQQEGIRLQQIQGWLYGLAEAIEQDK</sequence>
<evidence type="ECO:0000313" key="2">
    <source>
        <dbReference type="Proteomes" id="UP000239001"/>
    </source>
</evidence>
<reference evidence="1 2" key="1">
    <citation type="submission" date="2018-03" db="EMBL/GenBank/DDBJ databases">
        <title>The ancient ancestry and fast evolution of plastids.</title>
        <authorList>
            <person name="Moore K.R."/>
            <person name="Magnabosco C."/>
            <person name="Momper L."/>
            <person name="Gold D.A."/>
            <person name="Bosak T."/>
            <person name="Fournier G.P."/>
        </authorList>
    </citation>
    <scope>NUCLEOTIDE SEQUENCE [LARGE SCALE GENOMIC DNA]</scope>
    <source>
        <strain evidence="1 2">CCALA 016</strain>
    </source>
</reference>
<reference evidence="1 2" key="2">
    <citation type="submission" date="2018-03" db="EMBL/GenBank/DDBJ databases">
        <authorList>
            <person name="Keele B.F."/>
        </authorList>
    </citation>
    <scope>NUCLEOTIDE SEQUENCE [LARGE SCALE GENOMIC DNA]</scope>
    <source>
        <strain evidence="1 2">CCALA 016</strain>
    </source>
</reference>
<keyword evidence="2" id="KW-1185">Reference proteome</keyword>
<comment type="caution">
    <text evidence="1">The sequence shown here is derived from an EMBL/GenBank/DDBJ whole genome shotgun (WGS) entry which is preliminary data.</text>
</comment>
<gene>
    <name evidence="1" type="ORF">C7H19_23805</name>
</gene>
<evidence type="ECO:0000313" key="1">
    <source>
        <dbReference type="EMBL" id="PSF30492.1"/>
    </source>
</evidence>
<dbReference type="OrthoDB" id="32195at2"/>
<name>A0A2T1LR07_9CHRO</name>
<accession>A0A2T1LR07</accession>
<protein>
    <submittedName>
        <fullName evidence="1">Uncharacterized protein</fullName>
    </submittedName>
</protein>
<organism evidence="1 2">
    <name type="scientific">Aphanothece hegewaldii CCALA 016</name>
    <dbReference type="NCBI Taxonomy" id="2107694"/>
    <lineage>
        <taxon>Bacteria</taxon>
        <taxon>Bacillati</taxon>
        <taxon>Cyanobacteriota</taxon>
        <taxon>Cyanophyceae</taxon>
        <taxon>Oscillatoriophycideae</taxon>
        <taxon>Chroococcales</taxon>
        <taxon>Aphanothecaceae</taxon>
        <taxon>Aphanothece</taxon>
    </lineage>
</organism>
<dbReference type="RefSeq" id="WP_106459399.1">
    <property type="nucleotide sequence ID" value="NZ_PXOH01000055.1"/>
</dbReference>